<feature type="transmembrane region" description="Helical" evidence="10">
    <location>
        <begin position="138"/>
        <end position="158"/>
    </location>
</feature>
<dbReference type="Pfam" id="PF13367">
    <property type="entry name" value="PrsW-protease"/>
    <property type="match status" value="1"/>
</dbReference>
<dbReference type="KEGG" id="shi:Shel_05830"/>
<keyword evidence="6 10" id="KW-0812">Transmembrane</keyword>
<evidence type="ECO:0000256" key="5">
    <source>
        <dbReference type="ARBA" id="ARBA00022670"/>
    </source>
</evidence>
<keyword evidence="8 10" id="KW-1133">Transmembrane helix</keyword>
<dbReference type="InterPro" id="IPR026898">
    <property type="entry name" value="PrsW"/>
</dbReference>
<keyword evidence="4" id="KW-1003">Cell membrane</keyword>
<keyword evidence="12" id="KW-1185">Reference proteome</keyword>
<dbReference type="RefSeq" id="WP_012797747.1">
    <property type="nucleotide sequence ID" value="NC_013165.1"/>
</dbReference>
<dbReference type="AlphaFoldDB" id="C7N3Q1"/>
<evidence type="ECO:0000256" key="3">
    <source>
        <dbReference type="ARBA" id="ARBA00018997"/>
    </source>
</evidence>
<evidence type="ECO:0000256" key="1">
    <source>
        <dbReference type="ARBA" id="ARBA00004651"/>
    </source>
</evidence>
<dbReference type="InterPro" id="IPR023596">
    <property type="entry name" value="Peptidase_PrsW_arch/bac"/>
</dbReference>
<proteinExistence type="inferred from homology"/>
<dbReference type="STRING" id="471855.Shel_05830"/>
<feature type="transmembrane region" description="Helical" evidence="10">
    <location>
        <begin position="35"/>
        <end position="61"/>
    </location>
</feature>
<evidence type="ECO:0000256" key="9">
    <source>
        <dbReference type="ARBA" id="ARBA00023136"/>
    </source>
</evidence>
<dbReference type="GO" id="GO:0005886">
    <property type="term" value="C:plasma membrane"/>
    <property type="evidence" value="ECO:0007669"/>
    <property type="project" value="UniProtKB-SubCell"/>
</dbReference>
<evidence type="ECO:0000256" key="6">
    <source>
        <dbReference type="ARBA" id="ARBA00022692"/>
    </source>
</evidence>
<dbReference type="EMBL" id="CP001684">
    <property type="protein sequence ID" value="ACV21642.1"/>
    <property type="molecule type" value="Genomic_DNA"/>
</dbReference>
<evidence type="ECO:0000313" key="11">
    <source>
        <dbReference type="EMBL" id="ACV21642.1"/>
    </source>
</evidence>
<dbReference type="PANTHER" id="PTHR36844:SF1">
    <property type="entry name" value="PROTEASE PRSW"/>
    <property type="match status" value="1"/>
</dbReference>
<protein>
    <recommendedName>
        <fullName evidence="3">Protease PrsW</fullName>
    </recommendedName>
</protein>
<dbReference type="PIRSF" id="PIRSF016933">
    <property type="entry name" value="PrsW"/>
    <property type="match status" value="1"/>
</dbReference>
<evidence type="ECO:0000256" key="10">
    <source>
        <dbReference type="SAM" id="Phobius"/>
    </source>
</evidence>
<gene>
    <name evidence="11" type="ordered locus">Shel_05830</name>
</gene>
<dbReference type="PANTHER" id="PTHR36844">
    <property type="entry name" value="PROTEASE PRSW"/>
    <property type="match status" value="1"/>
</dbReference>
<dbReference type="HOGENOM" id="CLU_081250_1_0_11"/>
<organism evidence="11 12">
    <name type="scientific">Slackia heliotrinireducens (strain ATCC 29202 / DSM 20476 / NCTC 11029 / RHS 1)</name>
    <name type="common">Peptococcus heliotrinreducens</name>
    <dbReference type="NCBI Taxonomy" id="471855"/>
    <lineage>
        <taxon>Bacteria</taxon>
        <taxon>Bacillati</taxon>
        <taxon>Actinomycetota</taxon>
        <taxon>Coriobacteriia</taxon>
        <taxon>Eggerthellales</taxon>
        <taxon>Eggerthellaceae</taxon>
        <taxon>Slackia</taxon>
    </lineage>
</organism>
<feature type="transmembrane region" description="Helical" evidence="10">
    <location>
        <begin position="99"/>
        <end position="118"/>
    </location>
</feature>
<keyword evidence="5" id="KW-0645">Protease</keyword>
<evidence type="ECO:0000256" key="4">
    <source>
        <dbReference type="ARBA" id="ARBA00022475"/>
    </source>
</evidence>
<comment type="subcellular location">
    <subcellularLocation>
        <location evidence="1">Cell membrane</location>
        <topology evidence="1">Multi-pass membrane protein</topology>
    </subcellularLocation>
</comment>
<feature type="transmembrane region" description="Helical" evidence="10">
    <location>
        <begin position="195"/>
        <end position="215"/>
    </location>
</feature>
<evidence type="ECO:0000313" key="12">
    <source>
        <dbReference type="Proteomes" id="UP000002026"/>
    </source>
</evidence>
<feature type="transmembrane region" description="Helical" evidence="10">
    <location>
        <begin position="170"/>
        <end position="189"/>
    </location>
</feature>
<evidence type="ECO:0000256" key="7">
    <source>
        <dbReference type="ARBA" id="ARBA00022801"/>
    </source>
</evidence>
<dbReference type="GO" id="GO:0006508">
    <property type="term" value="P:proteolysis"/>
    <property type="evidence" value="ECO:0007669"/>
    <property type="project" value="UniProtKB-KW"/>
</dbReference>
<keyword evidence="9 10" id="KW-0472">Membrane</keyword>
<name>C7N3Q1_SLAHD</name>
<dbReference type="Proteomes" id="UP000002026">
    <property type="component" value="Chromosome"/>
</dbReference>
<accession>C7N3Q1</accession>
<evidence type="ECO:0000256" key="2">
    <source>
        <dbReference type="ARBA" id="ARBA00009165"/>
    </source>
</evidence>
<evidence type="ECO:0000256" key="8">
    <source>
        <dbReference type="ARBA" id="ARBA00022989"/>
    </source>
</evidence>
<reference evidence="11 12" key="1">
    <citation type="journal article" date="2009" name="Stand. Genomic Sci.">
        <title>Complete genome sequence of Slackia heliotrinireducens type strain (RHS 1).</title>
        <authorList>
            <person name="Pukall R."/>
            <person name="Lapidus A."/>
            <person name="Nolan M."/>
            <person name="Copeland A."/>
            <person name="Glavina Del Rio T."/>
            <person name="Lucas S."/>
            <person name="Chen F."/>
            <person name="Tice H."/>
            <person name="Cheng J.F."/>
            <person name="Chertkov O."/>
            <person name="Bruce D."/>
            <person name="Goodwin L."/>
            <person name="Kuske C."/>
            <person name="Brettin T."/>
            <person name="Detter J.C."/>
            <person name="Han C."/>
            <person name="Pitluck S."/>
            <person name="Pati A."/>
            <person name="Mavrommatis K."/>
            <person name="Ivanova N."/>
            <person name="Ovchinnikova G."/>
            <person name="Chen A."/>
            <person name="Palaniappan K."/>
            <person name="Schneider S."/>
            <person name="Rohde M."/>
            <person name="Chain P."/>
            <person name="D'haeseleer P."/>
            <person name="Goker M."/>
            <person name="Bristow J."/>
            <person name="Eisen J.A."/>
            <person name="Markowitz V."/>
            <person name="Kyrpides N.C."/>
            <person name="Klenk H.P."/>
            <person name="Hugenholtz P."/>
        </authorList>
    </citation>
    <scope>NUCLEOTIDE SEQUENCE [LARGE SCALE GENOMIC DNA]</scope>
    <source>
        <strain evidence="12">ATCC 29202 / DSM 20476 / NCTC 11029 / RHS 1</strain>
    </source>
</reference>
<comment type="similarity">
    <text evidence="2">Belongs to the protease PrsW family.</text>
</comment>
<sequence length="226" mass="25312">MVLLFGVIPPLLLLAYVWRIDRVESEPVGLVFKVLLFGGLSTIVAVLFETVGDIVLGLFGIPENTYLYAFLDCFIVVAISEELVKRWAMMKAVWRRPEFNYFFDAILYSVAAALGFALIENVEYIALFGGEVALGRLIPVHTICGVFMGYFLGMAKMCEIHGNLSGRQTYMVMSMLIPVLIHGFWDFALTTGSDLLTVLALLMVLCLTIYAFVMVHKRAKADHPLW</sequence>
<dbReference type="eggNOG" id="COG2339">
    <property type="taxonomic scope" value="Bacteria"/>
</dbReference>
<keyword evidence="7" id="KW-0378">Hydrolase</keyword>
<dbReference type="GO" id="GO:0008233">
    <property type="term" value="F:peptidase activity"/>
    <property type="evidence" value="ECO:0007669"/>
    <property type="project" value="UniProtKB-KW"/>
</dbReference>